<keyword evidence="10 19" id="KW-1133">Transmembrane helix</keyword>
<dbReference type="InterPro" id="IPR036945">
    <property type="entry name" value="DAGK_sf"/>
</dbReference>
<keyword evidence="12 19" id="KW-0472">Membrane</keyword>
<feature type="active site" description="Proton acceptor" evidence="15">
    <location>
        <position position="66"/>
    </location>
</feature>
<keyword evidence="18" id="KW-0479">Metal-binding</keyword>
<evidence type="ECO:0000256" key="12">
    <source>
        <dbReference type="ARBA" id="ARBA00023136"/>
    </source>
</evidence>
<keyword evidence="13" id="KW-0594">Phospholipid biosynthesis</keyword>
<evidence type="ECO:0000256" key="16">
    <source>
        <dbReference type="PIRSR" id="PIRSR600829-2"/>
    </source>
</evidence>
<keyword evidence="9 17" id="KW-0067">ATP-binding</keyword>
<dbReference type="CDD" id="cd14265">
    <property type="entry name" value="UDPK_IM_like"/>
    <property type="match status" value="1"/>
</dbReference>
<keyword evidence="8" id="KW-0418">Kinase</keyword>
<comment type="cofactor">
    <cofactor evidence="18">
        <name>Mg(2+)</name>
        <dbReference type="ChEBI" id="CHEBI:18420"/>
    </cofactor>
    <text evidence="18">Mn(2+), Zn(2+), Cd(2+) and Co(2+) support activity to lesser extents.</text>
</comment>
<comment type="subcellular location">
    <subcellularLocation>
        <location evidence="1">Cell membrane</location>
        <topology evidence="1">Multi-pass membrane protein</topology>
    </subcellularLocation>
</comment>
<gene>
    <name evidence="20" type="ORF">A2393_02720</name>
</gene>
<dbReference type="AlphaFoldDB" id="A0A1F8CWL1"/>
<dbReference type="EMBL" id="MGIA01000024">
    <property type="protein sequence ID" value="OGM80727.1"/>
    <property type="molecule type" value="Genomic_DNA"/>
</dbReference>
<keyword evidence="4" id="KW-0444">Lipid biosynthesis</keyword>
<comment type="similarity">
    <text evidence="2">Belongs to the bacterial diacylglycerol kinase family.</text>
</comment>
<dbReference type="InterPro" id="IPR033717">
    <property type="entry name" value="UDPK"/>
</dbReference>
<dbReference type="GO" id="GO:0005886">
    <property type="term" value="C:plasma membrane"/>
    <property type="evidence" value="ECO:0007669"/>
    <property type="project" value="UniProtKB-SubCell"/>
</dbReference>
<evidence type="ECO:0000256" key="10">
    <source>
        <dbReference type="ARBA" id="ARBA00022989"/>
    </source>
</evidence>
<evidence type="ECO:0000256" key="11">
    <source>
        <dbReference type="ARBA" id="ARBA00023098"/>
    </source>
</evidence>
<evidence type="ECO:0000256" key="2">
    <source>
        <dbReference type="ARBA" id="ARBA00005967"/>
    </source>
</evidence>
<evidence type="ECO:0000313" key="21">
    <source>
        <dbReference type="Proteomes" id="UP000178937"/>
    </source>
</evidence>
<evidence type="ECO:0000256" key="4">
    <source>
        <dbReference type="ARBA" id="ARBA00022516"/>
    </source>
</evidence>
<feature type="transmembrane region" description="Helical" evidence="19">
    <location>
        <begin position="53"/>
        <end position="72"/>
    </location>
</feature>
<keyword evidence="7 17" id="KW-0547">Nucleotide-binding</keyword>
<dbReference type="STRING" id="1802540.A2393_02720"/>
<evidence type="ECO:0000256" key="15">
    <source>
        <dbReference type="PIRSR" id="PIRSR600829-1"/>
    </source>
</evidence>
<evidence type="ECO:0000256" key="19">
    <source>
        <dbReference type="SAM" id="Phobius"/>
    </source>
</evidence>
<evidence type="ECO:0000256" key="3">
    <source>
        <dbReference type="ARBA" id="ARBA00022475"/>
    </source>
</evidence>
<dbReference type="GO" id="GO:0005524">
    <property type="term" value="F:ATP binding"/>
    <property type="evidence" value="ECO:0007669"/>
    <property type="project" value="UniProtKB-KW"/>
</dbReference>
<keyword evidence="5" id="KW-0808">Transferase</keyword>
<keyword evidence="18" id="KW-0460">Magnesium</keyword>
<feature type="binding site" evidence="17">
    <location>
        <position position="73"/>
    </location>
    <ligand>
        <name>ATP</name>
        <dbReference type="ChEBI" id="CHEBI:30616"/>
    </ligand>
</feature>
<dbReference type="GO" id="GO:0046872">
    <property type="term" value="F:metal ion binding"/>
    <property type="evidence" value="ECO:0007669"/>
    <property type="project" value="UniProtKB-KW"/>
</dbReference>
<organism evidence="20 21">
    <name type="scientific">Candidatus Woesebacteria bacterium RIFOXYB1_FULL_41_13</name>
    <dbReference type="NCBI Taxonomy" id="1802540"/>
    <lineage>
        <taxon>Bacteria</taxon>
        <taxon>Candidatus Woeseibacteriota</taxon>
    </lineage>
</organism>
<feature type="transmembrane region" description="Helical" evidence="19">
    <location>
        <begin position="28"/>
        <end position="47"/>
    </location>
</feature>
<dbReference type="GO" id="GO:0008654">
    <property type="term" value="P:phospholipid biosynthetic process"/>
    <property type="evidence" value="ECO:0007669"/>
    <property type="project" value="UniProtKB-KW"/>
</dbReference>
<evidence type="ECO:0000256" key="6">
    <source>
        <dbReference type="ARBA" id="ARBA00022692"/>
    </source>
</evidence>
<evidence type="ECO:0008006" key="22">
    <source>
        <dbReference type="Google" id="ProtNLM"/>
    </source>
</evidence>
<proteinExistence type="inferred from homology"/>
<evidence type="ECO:0000256" key="9">
    <source>
        <dbReference type="ARBA" id="ARBA00022840"/>
    </source>
</evidence>
<keyword evidence="6 19" id="KW-0812">Transmembrane</keyword>
<name>A0A1F8CWL1_9BACT</name>
<dbReference type="Proteomes" id="UP000178937">
    <property type="component" value="Unassembled WGS sequence"/>
</dbReference>
<dbReference type="PANTHER" id="PTHR34299:SF1">
    <property type="entry name" value="DIACYLGLYCEROL KINASE"/>
    <property type="match status" value="1"/>
</dbReference>
<dbReference type="Gene3D" id="1.10.287.3610">
    <property type="match status" value="1"/>
</dbReference>
<keyword evidence="14" id="KW-1208">Phospholipid metabolism</keyword>
<dbReference type="InterPro" id="IPR000829">
    <property type="entry name" value="DAGK"/>
</dbReference>
<evidence type="ECO:0000313" key="20">
    <source>
        <dbReference type="EMBL" id="OGM80727.1"/>
    </source>
</evidence>
<keyword evidence="11" id="KW-0443">Lipid metabolism</keyword>
<feature type="binding site" evidence="17">
    <location>
        <begin position="91"/>
        <end position="92"/>
    </location>
    <ligand>
        <name>ATP</name>
        <dbReference type="ChEBI" id="CHEBI:30616"/>
    </ligand>
</feature>
<comment type="caution">
    <text evidence="20">The sequence shown here is derived from an EMBL/GenBank/DDBJ whole genome shotgun (WGS) entry which is preliminary data.</text>
</comment>
<evidence type="ECO:0000256" key="14">
    <source>
        <dbReference type="ARBA" id="ARBA00023264"/>
    </source>
</evidence>
<dbReference type="GO" id="GO:0016301">
    <property type="term" value="F:kinase activity"/>
    <property type="evidence" value="ECO:0007669"/>
    <property type="project" value="UniProtKB-KW"/>
</dbReference>
<dbReference type="PANTHER" id="PTHR34299">
    <property type="entry name" value="DIACYLGLYCEROL KINASE"/>
    <property type="match status" value="1"/>
</dbReference>
<reference evidence="20 21" key="1">
    <citation type="journal article" date="2016" name="Nat. Commun.">
        <title>Thousands of microbial genomes shed light on interconnected biogeochemical processes in an aquifer system.</title>
        <authorList>
            <person name="Anantharaman K."/>
            <person name="Brown C.T."/>
            <person name="Hug L.A."/>
            <person name="Sharon I."/>
            <person name="Castelle C.J."/>
            <person name="Probst A.J."/>
            <person name="Thomas B.C."/>
            <person name="Singh A."/>
            <person name="Wilkins M.J."/>
            <person name="Karaoz U."/>
            <person name="Brodie E.L."/>
            <person name="Williams K.H."/>
            <person name="Hubbard S.S."/>
            <person name="Banfield J.F."/>
        </authorList>
    </citation>
    <scope>NUCLEOTIDE SEQUENCE [LARGE SCALE GENOMIC DNA]</scope>
</reference>
<accession>A0A1F8CWL1</accession>
<evidence type="ECO:0000256" key="13">
    <source>
        <dbReference type="ARBA" id="ARBA00023209"/>
    </source>
</evidence>
<dbReference type="PROSITE" id="PS01069">
    <property type="entry name" value="DAGK_PROKAR"/>
    <property type="match status" value="1"/>
</dbReference>
<sequence length="119" mass="12942">MKTKHGLARSFAFALEGIWGEFKKGGNFRIQVFMGVAAIILGFIFKISEQEWFSLILVIASVLILELINTAVEAIVDMISPEIQEKAKIAKDVSAGAVLVSSIAAVFVGAILFLPKIFQ</sequence>
<evidence type="ECO:0000256" key="1">
    <source>
        <dbReference type="ARBA" id="ARBA00004651"/>
    </source>
</evidence>
<feature type="binding site" evidence="18">
    <location>
        <position position="73"/>
    </location>
    <ligand>
        <name>a divalent metal cation</name>
        <dbReference type="ChEBI" id="CHEBI:60240"/>
    </ligand>
</feature>
<feature type="binding site" evidence="16">
    <location>
        <position position="66"/>
    </location>
    <ligand>
        <name>substrate</name>
    </ligand>
</feature>
<evidence type="ECO:0000256" key="5">
    <source>
        <dbReference type="ARBA" id="ARBA00022679"/>
    </source>
</evidence>
<protein>
    <recommendedName>
        <fullName evidence="22">Diacylglycerol kinase</fullName>
    </recommendedName>
</protein>
<feature type="transmembrane region" description="Helical" evidence="19">
    <location>
        <begin position="93"/>
        <end position="114"/>
    </location>
</feature>
<evidence type="ECO:0000256" key="7">
    <source>
        <dbReference type="ARBA" id="ARBA00022741"/>
    </source>
</evidence>
<evidence type="ECO:0000256" key="8">
    <source>
        <dbReference type="ARBA" id="ARBA00022777"/>
    </source>
</evidence>
<keyword evidence="3" id="KW-1003">Cell membrane</keyword>
<evidence type="ECO:0000256" key="17">
    <source>
        <dbReference type="PIRSR" id="PIRSR600829-3"/>
    </source>
</evidence>
<dbReference type="Pfam" id="PF01219">
    <property type="entry name" value="DAGK_prokar"/>
    <property type="match status" value="1"/>
</dbReference>
<evidence type="ECO:0000256" key="18">
    <source>
        <dbReference type="PIRSR" id="PIRSR600829-4"/>
    </source>
</evidence>